<sequence>MDLEASIIERLQELRKWQLEQQEKLLQQQHEQREQLTIEQERMFEALGLKDMISDDSILDQLSTSTGKVIHSPVKQSNDCRKVVHSPVKHLNDSRSSDLSRCSSPMVTRSTTSERASDLEDRPLLQLSVPALRLTSSSSGLSSFSSPRNIQSHNPSSDHGYESEKIVETPRGSTVSSNVSVEGVEPLPVDKSVQKCLTMDDVPVPSPKKDFNTLLEERLRDSPAVEESHNDQKKVIKRPFLKRGEGLARFKPNPNGNLRSSTRPRSASLSAMGYTQNTKNSGKNKDTPKSSRAHTSRRSAPSIPPVPQKLNLKAVPPPQKKVRSKSLSAAVPSPPKPPRPTESTTVRTIKSGDDSNPSDLDSSKLETKMFEFLEEKAENSSFCSTSSAVIAFMQQSTPLKLRSIKQKLSTQTVSPSKLKQGSPIRAIRETVVQKDIVISQWDSGPFPEDNTPALAFTNSQRDIKKIVGDNFQGSQETNAQILLYNNNNVEEFKNVESDSNVSTSTEMDSTLEEKSEGYPGNNKETNVSMHVRFAEYNEYKTIGLTDTSMISTDSRHENYGNNYRDKLWSESASSESSDHESFKGELPQNVMKTNQSSYNRSNVKYPSKPKLLGSMQPRNLQDYEDSTDHSTDEEHSVLNDSEGTYYDDDNTISELQEAVRKTMESYNEKVKELSLEDIPPARAPGDHQDLDEGTIFKSELLKTRLLELEREIDIFRRENTKLAAEKEKLEEEHRRRLRELREKEDNLEKERIRMETSLQEEKKRIVREKSALESRLKDAREKSIQTKQERQEAQVLKEQLEELRDEMNEKEQRWQAAQARQKSQMRVLQMENTKLRQDLERVQSAKRGPARLKRPGTMSNTKAIHQINRQLDGKRSAPKKSPEPLTEDDIFIKSGAEIPAKINLNIDKDLVSSNDTGKVIVYETSQRAIPTEEEIEKRRNMYQDLLKEAASGFKGHVIKKSEERTENDEVLQKENTEVLSGPPIVPRNFSVGKEGGGVRTSTSPSVLKSTENIESRGSYQQFVREVLNPRIESRLQSSGSSLSGHHSTTQEFGKIDSQEKSQISPPGVRFAGVDTSETDLIPRQQSEHPLPKPVDSLTPRQDLVSISQLSELSGQGVSPQKQQVREVLHPDGYTEYWYPNGNVKKVFPDRNITKMIYYNGDVRETTEEGCIKYFYAATKTWHTTYPDGFEILEFPDGQEERRTTDGVIEVSFPDGSIRLMQPDGVEKWVLPDGTVAETFPNGEKILSLPNGQREVHTKDHKRREYPDGTVKYVYPDGTQETRYSNGRIRVKDKDGNLLRDSHQS</sequence>
<dbReference type="GeneID" id="105263109"/>
<evidence type="ECO:0000313" key="7">
    <source>
        <dbReference type="EMBL" id="JAG83077.1"/>
    </source>
</evidence>
<dbReference type="Proteomes" id="UP000694866">
    <property type="component" value="Unplaced"/>
</dbReference>
<feature type="compositionally biased region" description="Basic and acidic residues" evidence="3">
    <location>
        <begin position="626"/>
        <end position="637"/>
    </location>
</feature>
<dbReference type="Gene3D" id="2.60.450.20">
    <property type="match status" value="1"/>
</dbReference>
<accession>A0A0C9RJA1</accession>
<feature type="compositionally biased region" description="Polar residues" evidence="3">
    <location>
        <begin position="105"/>
        <end position="114"/>
    </location>
</feature>
<dbReference type="InterPro" id="IPR009852">
    <property type="entry name" value="CENPJ_C_dom"/>
</dbReference>
<evidence type="ECO:0000313" key="8">
    <source>
        <dbReference type="EMBL" id="JAG83079.1"/>
    </source>
</evidence>
<feature type="compositionally biased region" description="Polar residues" evidence="3">
    <location>
        <begin position="497"/>
        <end position="508"/>
    </location>
</feature>
<evidence type="ECO:0000259" key="4">
    <source>
        <dbReference type="Pfam" id="PF07202"/>
    </source>
</evidence>
<feature type="compositionally biased region" description="Polar residues" evidence="3">
    <location>
        <begin position="254"/>
        <end position="281"/>
    </location>
</feature>
<name>A0A0C9RJA1_9HYME</name>
<feature type="region of interest" description="Disordered" evidence="3">
    <location>
        <begin position="1034"/>
        <end position="1073"/>
    </location>
</feature>
<dbReference type="EMBL" id="GBYB01006363">
    <property type="protein sequence ID" value="JAG76130.1"/>
    <property type="molecule type" value="Transcribed_RNA"/>
</dbReference>
<feature type="domain" description="Centromere protein J C-terminal" evidence="4">
    <location>
        <begin position="1222"/>
        <end position="1256"/>
    </location>
</feature>
<dbReference type="EMBL" id="GBYB01013310">
    <property type="protein sequence ID" value="JAG83077.1"/>
    <property type="molecule type" value="Transcribed_RNA"/>
</dbReference>
<feature type="compositionally biased region" description="Low complexity" evidence="3">
    <location>
        <begin position="136"/>
        <end position="146"/>
    </location>
</feature>
<reference evidence="10" key="2">
    <citation type="submission" date="2025-04" db="UniProtKB">
        <authorList>
            <consortium name="RefSeq"/>
        </authorList>
    </citation>
    <scope>IDENTIFICATION</scope>
    <source>
        <strain evidence="10">USDA-PBARC FA_bdor</strain>
        <tissue evidence="10">Whole organism</tissue>
    </source>
</reference>
<dbReference type="GO" id="GO:0015631">
    <property type="term" value="F:tubulin binding"/>
    <property type="evidence" value="ECO:0007669"/>
    <property type="project" value="TreeGrafter"/>
</dbReference>
<keyword evidence="9" id="KW-1185">Reference proteome</keyword>
<evidence type="ECO:0000313" key="9">
    <source>
        <dbReference type="Proteomes" id="UP000694866"/>
    </source>
</evidence>
<evidence type="ECO:0000256" key="3">
    <source>
        <dbReference type="SAM" id="MobiDB-lite"/>
    </source>
</evidence>
<dbReference type="InterPro" id="IPR058029">
    <property type="entry name" value="Tubulin-bd_CENPJ"/>
</dbReference>
<accession>A0A9R1SUK2</accession>
<feature type="region of interest" description="Disordered" evidence="3">
    <location>
        <begin position="87"/>
        <end position="122"/>
    </location>
</feature>
<feature type="region of interest" description="Disordered" evidence="3">
    <location>
        <begin position="220"/>
        <end position="362"/>
    </location>
</feature>
<dbReference type="OrthoDB" id="10252174at2759"/>
<feature type="region of interest" description="Disordered" evidence="3">
    <location>
        <begin position="570"/>
        <end position="648"/>
    </location>
</feature>
<dbReference type="PANTHER" id="PTHR10331:SF6">
    <property type="entry name" value="SPINDLE ASSEMBLY ABNORMAL 4"/>
    <property type="match status" value="1"/>
</dbReference>
<feature type="compositionally biased region" description="Basic and acidic residues" evidence="3">
    <location>
        <begin position="159"/>
        <end position="168"/>
    </location>
</feature>
<evidence type="ECO:0000313" key="10">
    <source>
        <dbReference type="RefSeq" id="XP_011297411.1"/>
    </source>
</evidence>
<feature type="domain" description="Centromere protein J C-terminal" evidence="4">
    <location>
        <begin position="1186"/>
        <end position="1217"/>
    </location>
</feature>
<feature type="coiled-coil region" evidence="2">
    <location>
        <begin position="656"/>
        <end position="845"/>
    </location>
</feature>
<dbReference type="RefSeq" id="XP_011297411.1">
    <property type="nucleotide sequence ID" value="XM_011299109.1"/>
</dbReference>
<feature type="region of interest" description="Disordered" evidence="3">
    <location>
        <begin position="136"/>
        <end position="179"/>
    </location>
</feature>
<dbReference type="GO" id="GO:0061511">
    <property type="term" value="P:centriole elongation"/>
    <property type="evidence" value="ECO:0007669"/>
    <property type="project" value="TreeGrafter"/>
</dbReference>
<feature type="region of interest" description="Disordered" evidence="3">
    <location>
        <begin position="978"/>
        <end position="1008"/>
    </location>
</feature>
<feature type="region of interest" description="Disordered" evidence="3">
    <location>
        <begin position="1242"/>
        <end position="1261"/>
    </location>
</feature>
<dbReference type="EMBL" id="GBYB01013312">
    <property type="protein sequence ID" value="JAG83079.1"/>
    <property type="molecule type" value="Transcribed_RNA"/>
</dbReference>
<feature type="compositionally biased region" description="Polar residues" evidence="3">
    <location>
        <begin position="999"/>
        <end position="1008"/>
    </location>
</feature>
<dbReference type="GO" id="GO:0005814">
    <property type="term" value="C:centriole"/>
    <property type="evidence" value="ECO:0007669"/>
    <property type="project" value="TreeGrafter"/>
</dbReference>
<feature type="compositionally biased region" description="Basic and acidic residues" evidence="3">
    <location>
        <begin position="220"/>
        <end position="234"/>
    </location>
</feature>
<feature type="compositionally biased region" description="Low complexity" evidence="3">
    <location>
        <begin position="1035"/>
        <end position="1050"/>
    </location>
</feature>
<organism evidence="8">
    <name type="scientific">Fopius arisanus</name>
    <dbReference type="NCBI Taxonomy" id="64838"/>
    <lineage>
        <taxon>Eukaryota</taxon>
        <taxon>Metazoa</taxon>
        <taxon>Ecdysozoa</taxon>
        <taxon>Arthropoda</taxon>
        <taxon>Hexapoda</taxon>
        <taxon>Insecta</taxon>
        <taxon>Pterygota</taxon>
        <taxon>Neoptera</taxon>
        <taxon>Endopterygota</taxon>
        <taxon>Hymenoptera</taxon>
        <taxon>Apocrita</taxon>
        <taxon>Ichneumonoidea</taxon>
        <taxon>Braconidae</taxon>
        <taxon>Opiinae</taxon>
        <taxon>Fopius</taxon>
    </lineage>
</organism>
<dbReference type="PANTHER" id="PTHR10331">
    <property type="entry name" value="T COMPLEX PROTEIN 10"/>
    <property type="match status" value="1"/>
</dbReference>
<comment type="similarity">
    <text evidence="1">Belongs to the TCP10 family.</text>
</comment>
<evidence type="ECO:0000313" key="6">
    <source>
        <dbReference type="EMBL" id="JAG76130.1"/>
    </source>
</evidence>
<dbReference type="InterPro" id="IPR026581">
    <property type="entry name" value="TCP10L/CENPJ"/>
</dbReference>
<feature type="compositionally biased region" description="Polar residues" evidence="3">
    <location>
        <begin position="341"/>
        <end position="360"/>
    </location>
</feature>
<feature type="domain" description="Centromere protein J C-terminal" evidence="4">
    <location>
        <begin position="1261"/>
        <end position="1290"/>
    </location>
</feature>
<proteinExistence type="inferred from homology"/>
<dbReference type="InterPro" id="IPR047002">
    <property type="entry name" value="Tcp10_C_sf"/>
</dbReference>
<reference evidence="8" key="1">
    <citation type="submission" date="2015-01" db="EMBL/GenBank/DDBJ databases">
        <title>Transcriptome Assembly of Fopius arisanus.</title>
        <authorList>
            <person name="Geib S."/>
        </authorList>
    </citation>
    <scope>NUCLEOTIDE SEQUENCE</scope>
</reference>
<dbReference type="KEGG" id="fas:105263109"/>
<dbReference type="GO" id="GO:0060271">
    <property type="term" value="P:cilium assembly"/>
    <property type="evidence" value="ECO:0007669"/>
    <property type="project" value="TreeGrafter"/>
</dbReference>
<feature type="domain" description="CENPJ tubulin-binding region" evidence="5">
    <location>
        <begin position="208"/>
        <end position="251"/>
    </location>
</feature>
<feature type="compositionally biased region" description="Polar residues" evidence="3">
    <location>
        <begin position="590"/>
        <end position="604"/>
    </location>
</feature>
<keyword evidence="2" id="KW-0175">Coiled coil</keyword>
<dbReference type="CTD" id="40859"/>
<evidence type="ECO:0000259" key="5">
    <source>
        <dbReference type="Pfam" id="PF25779"/>
    </source>
</evidence>
<gene>
    <name evidence="8" type="primary">Cenpj_0</name>
    <name evidence="7" type="synonym">Cenpj_1</name>
    <name evidence="6" type="synonym">Cenpj_2</name>
    <name evidence="10" type="synonym">Sas-4</name>
    <name evidence="8" type="ORF">g.43811</name>
    <name evidence="7" type="ORF">g.43841</name>
    <name evidence="6" type="ORF">g.43848</name>
</gene>
<dbReference type="Pfam" id="PF07202">
    <property type="entry name" value="Tcp10_C"/>
    <property type="match status" value="3"/>
</dbReference>
<evidence type="ECO:0000256" key="1">
    <source>
        <dbReference type="ARBA" id="ARBA00005627"/>
    </source>
</evidence>
<feature type="compositionally biased region" description="Polar residues" evidence="3">
    <location>
        <begin position="147"/>
        <end position="157"/>
    </location>
</feature>
<dbReference type="GO" id="GO:0005813">
    <property type="term" value="C:centrosome"/>
    <property type="evidence" value="ECO:0007669"/>
    <property type="project" value="TreeGrafter"/>
</dbReference>
<dbReference type="Pfam" id="PF25779">
    <property type="entry name" value="Tubulin-bind_CPAP"/>
    <property type="match status" value="1"/>
</dbReference>
<feature type="region of interest" description="Disordered" evidence="3">
    <location>
        <begin position="495"/>
        <end position="523"/>
    </location>
</feature>
<protein>
    <submittedName>
        <fullName evidence="8">Cenpj_0 protein</fullName>
    </submittedName>
    <submittedName>
        <fullName evidence="7">Cenpj_1 protein</fullName>
    </submittedName>
    <submittedName>
        <fullName evidence="6">Cenpj_2 protein</fullName>
    </submittedName>
    <submittedName>
        <fullName evidence="10">Centromere protein J</fullName>
    </submittedName>
</protein>
<evidence type="ECO:0000256" key="2">
    <source>
        <dbReference type="SAM" id="Coils"/>
    </source>
</evidence>